<evidence type="ECO:0000256" key="3">
    <source>
        <dbReference type="ARBA" id="ARBA00012715"/>
    </source>
</evidence>
<gene>
    <name evidence="12" type="ORF">AYI70_g9898</name>
</gene>
<dbReference type="GO" id="GO:0008270">
    <property type="term" value="F:zinc ion binding"/>
    <property type="evidence" value="ECO:0007669"/>
    <property type="project" value="TreeGrafter"/>
</dbReference>
<dbReference type="GO" id="GO:0046654">
    <property type="term" value="P:tetrahydrofolate biosynthetic process"/>
    <property type="evidence" value="ECO:0007669"/>
    <property type="project" value="InterPro"/>
</dbReference>
<dbReference type="FunFam" id="3.30.1130.10:FF:000012">
    <property type="entry name" value="GTP cyclohydrolase 1"/>
    <property type="match status" value="1"/>
</dbReference>
<reference evidence="12 13" key="1">
    <citation type="submission" date="2017-01" db="EMBL/GenBank/DDBJ databases">
        <authorList>
            <person name="Mah S.A."/>
            <person name="Swanson W.J."/>
            <person name="Moy G.W."/>
            <person name="Vacquier V.D."/>
        </authorList>
    </citation>
    <scope>NUCLEOTIDE SEQUENCE [LARGE SCALE GENOMIC DNA]</scope>
    <source>
        <strain evidence="12 13">GSMNP</strain>
    </source>
</reference>
<evidence type="ECO:0000256" key="7">
    <source>
        <dbReference type="ARBA" id="ARBA00022909"/>
    </source>
</evidence>
<dbReference type="UniPathway" id="UPA00848">
    <property type="reaction ID" value="UER00151"/>
</dbReference>
<sequence length="266" mass="30098">MSSFYSKKDNQISIHTNMMNEIKGYKDYIPDSITSVSTGDESVSTICSDIYDAPPIESDGLSWPGIGTRSRINESPEQEAARLEKMKAAISTVIECLGEDPSRNGILKSPERYAKAMLFFTKGYQESLYDILNSAVFEESHEDSVLVKDIVTFSLCEHHLVPFKNNIAIAYIPNRNVIGLSKLARISEMYSQRLQVQERLTKQIAIAINHLLQPQGVAVLIESSHQCMSMRGVQKPDSKTITSFTIGKYKECRDTRREFFDLVRRK</sequence>
<evidence type="ECO:0000313" key="13">
    <source>
        <dbReference type="Proteomes" id="UP000187283"/>
    </source>
</evidence>
<evidence type="ECO:0000256" key="8">
    <source>
        <dbReference type="ARBA" id="ARBA00023134"/>
    </source>
</evidence>
<evidence type="ECO:0000256" key="10">
    <source>
        <dbReference type="ARBA" id="ARBA00055676"/>
    </source>
</evidence>
<keyword evidence="7" id="KW-0289">Folate biosynthesis</keyword>
<accession>A0A1R1X962</accession>
<dbReference type="PROSITE" id="PS00860">
    <property type="entry name" value="GTP_CYCLOHYDROL_1_2"/>
    <property type="match status" value="1"/>
</dbReference>
<evidence type="ECO:0000256" key="6">
    <source>
        <dbReference type="ARBA" id="ARBA00022801"/>
    </source>
</evidence>
<keyword evidence="6 12" id="KW-0378">Hydrolase</keyword>
<keyword evidence="13" id="KW-1185">Reference proteome</keyword>
<dbReference type="OrthoDB" id="4966at2759"/>
<dbReference type="InterPro" id="IPR043133">
    <property type="entry name" value="GTP-CH-I_C/QueF"/>
</dbReference>
<dbReference type="NCBIfam" id="NF006826">
    <property type="entry name" value="PRK09347.1-3"/>
    <property type="match status" value="1"/>
</dbReference>
<dbReference type="FunFam" id="1.10.286.10:FF:000003">
    <property type="entry name" value="GTP cyclohydrolase 1"/>
    <property type="match status" value="1"/>
</dbReference>
<keyword evidence="8" id="KW-0342">GTP-binding</keyword>
<feature type="domain" description="GTP cyclohydrolase I" evidence="11">
    <location>
        <begin position="87"/>
        <end position="263"/>
    </location>
</feature>
<dbReference type="Gene3D" id="1.10.286.10">
    <property type="match status" value="1"/>
</dbReference>
<evidence type="ECO:0000256" key="9">
    <source>
        <dbReference type="ARBA" id="ARBA00030854"/>
    </source>
</evidence>
<comment type="pathway">
    <text evidence="1">Cofactor biosynthesis; 7,8-dihydroneopterin triphosphate biosynthesis; 7,8-dihydroneopterin triphosphate from GTP: step 1/1.</text>
</comment>
<organism evidence="12 13">
    <name type="scientific">Smittium culicis</name>
    <dbReference type="NCBI Taxonomy" id="133412"/>
    <lineage>
        <taxon>Eukaryota</taxon>
        <taxon>Fungi</taxon>
        <taxon>Fungi incertae sedis</taxon>
        <taxon>Zoopagomycota</taxon>
        <taxon>Kickxellomycotina</taxon>
        <taxon>Harpellomycetes</taxon>
        <taxon>Harpellales</taxon>
        <taxon>Legeriomycetaceae</taxon>
        <taxon>Smittium</taxon>
    </lineage>
</organism>
<dbReference type="SUPFAM" id="SSF55620">
    <property type="entry name" value="Tetrahydrobiopterin biosynthesis enzymes-like"/>
    <property type="match status" value="1"/>
</dbReference>
<keyword evidence="5" id="KW-0547">Nucleotide-binding</keyword>
<dbReference type="PROSITE" id="PS00859">
    <property type="entry name" value="GTP_CYCLOHYDROL_1_1"/>
    <property type="match status" value="1"/>
</dbReference>
<dbReference type="InterPro" id="IPR018234">
    <property type="entry name" value="GTP_CycHdrlase_I_CS"/>
</dbReference>
<dbReference type="Gene3D" id="3.30.1130.10">
    <property type="match status" value="1"/>
</dbReference>
<dbReference type="InterPro" id="IPR020602">
    <property type="entry name" value="GTP_CycHdrlase_I_dom"/>
</dbReference>
<dbReference type="Pfam" id="PF01227">
    <property type="entry name" value="GTP_cyclohydroI"/>
    <property type="match status" value="1"/>
</dbReference>
<evidence type="ECO:0000313" key="12">
    <source>
        <dbReference type="EMBL" id="OMJ11152.1"/>
    </source>
</evidence>
<evidence type="ECO:0000256" key="2">
    <source>
        <dbReference type="ARBA" id="ARBA00008085"/>
    </source>
</evidence>
<dbReference type="GO" id="GO:0046656">
    <property type="term" value="P:folic acid biosynthetic process"/>
    <property type="evidence" value="ECO:0007669"/>
    <property type="project" value="UniProtKB-KW"/>
</dbReference>
<dbReference type="GO" id="GO:0006729">
    <property type="term" value="P:tetrahydrobiopterin biosynthetic process"/>
    <property type="evidence" value="ECO:0007669"/>
    <property type="project" value="TreeGrafter"/>
</dbReference>
<evidence type="ECO:0000256" key="4">
    <source>
        <dbReference type="ARBA" id="ARBA00017272"/>
    </source>
</evidence>
<evidence type="ECO:0000256" key="5">
    <source>
        <dbReference type="ARBA" id="ARBA00022741"/>
    </source>
</evidence>
<comment type="caution">
    <text evidence="12">The sequence shown here is derived from an EMBL/GenBank/DDBJ whole genome shotgun (WGS) entry which is preliminary data.</text>
</comment>
<dbReference type="PANTHER" id="PTHR11109">
    <property type="entry name" value="GTP CYCLOHYDROLASE I"/>
    <property type="match status" value="1"/>
</dbReference>
<dbReference type="HAMAP" id="MF_00223">
    <property type="entry name" value="FolE"/>
    <property type="match status" value="1"/>
</dbReference>
<dbReference type="GO" id="GO:0005525">
    <property type="term" value="F:GTP binding"/>
    <property type="evidence" value="ECO:0007669"/>
    <property type="project" value="UniProtKB-KW"/>
</dbReference>
<evidence type="ECO:0000256" key="1">
    <source>
        <dbReference type="ARBA" id="ARBA00005080"/>
    </source>
</evidence>
<dbReference type="InterPro" id="IPR043134">
    <property type="entry name" value="GTP-CH-I_N"/>
</dbReference>
<protein>
    <recommendedName>
        <fullName evidence="4">GTP cyclohydrolase 1</fullName>
        <ecNumber evidence="3">3.5.4.16</ecNumber>
    </recommendedName>
    <alternativeName>
        <fullName evidence="9">GTP cyclohydrolase I</fullName>
    </alternativeName>
</protein>
<evidence type="ECO:0000259" key="11">
    <source>
        <dbReference type="Pfam" id="PF01227"/>
    </source>
</evidence>
<dbReference type="NCBIfam" id="TIGR00063">
    <property type="entry name" value="folE"/>
    <property type="match status" value="1"/>
</dbReference>
<dbReference type="EMBL" id="LSSN01004654">
    <property type="protein sequence ID" value="OMJ11152.1"/>
    <property type="molecule type" value="Genomic_DNA"/>
</dbReference>
<dbReference type="STRING" id="133412.A0A1R1X962"/>
<dbReference type="PANTHER" id="PTHR11109:SF7">
    <property type="entry name" value="GTP CYCLOHYDROLASE 1"/>
    <property type="match status" value="1"/>
</dbReference>
<dbReference type="GO" id="GO:0005737">
    <property type="term" value="C:cytoplasm"/>
    <property type="evidence" value="ECO:0007669"/>
    <property type="project" value="TreeGrafter"/>
</dbReference>
<comment type="function">
    <text evidence="10">GTP cyclohydrolase 1 is the first enzyme in the biosynthetic pathway leading to folic acid.</text>
</comment>
<dbReference type="CDD" id="cd00642">
    <property type="entry name" value="GTP_cyclohydro1"/>
    <property type="match status" value="1"/>
</dbReference>
<dbReference type="EC" id="3.5.4.16" evidence="3"/>
<name>A0A1R1X962_9FUNG</name>
<proteinExistence type="inferred from homology"/>
<dbReference type="AlphaFoldDB" id="A0A1R1X962"/>
<dbReference type="GO" id="GO:0003934">
    <property type="term" value="F:GTP cyclohydrolase I activity"/>
    <property type="evidence" value="ECO:0007669"/>
    <property type="project" value="UniProtKB-EC"/>
</dbReference>
<dbReference type="InterPro" id="IPR001474">
    <property type="entry name" value="GTP_CycHdrlase_I"/>
</dbReference>
<dbReference type="Proteomes" id="UP000187283">
    <property type="component" value="Unassembled WGS sequence"/>
</dbReference>
<dbReference type="NCBIfam" id="NF006825">
    <property type="entry name" value="PRK09347.1-2"/>
    <property type="match status" value="1"/>
</dbReference>
<comment type="similarity">
    <text evidence="2">Belongs to the GTP cyclohydrolase I family.</text>
</comment>